<sequence>MLNGWRRKDLGFLAAVTAPLVVAQQGDTDFSACLAVRACRTLARSYGLLAAVSL</sequence>
<evidence type="ECO:0000256" key="1">
    <source>
        <dbReference type="SAM" id="SignalP"/>
    </source>
</evidence>
<accession>A0A4U6WK95</accession>
<keyword evidence="1" id="KW-0732">Signal</keyword>
<dbReference type="Gramene" id="TKW41929">
    <property type="protein sequence ID" value="TKW41929"/>
    <property type="gene ID" value="SEVIR_1G349950v2"/>
</dbReference>
<proteinExistence type="predicted"/>
<feature type="chain" id="PRO_5020521254" evidence="1">
    <location>
        <begin position="24"/>
        <end position="54"/>
    </location>
</feature>
<name>A0A4U6WK95_SETVI</name>
<gene>
    <name evidence="2" type="ORF">SEVIR_1G349950v2</name>
</gene>
<keyword evidence="3" id="KW-1185">Reference proteome</keyword>
<feature type="signal peptide" evidence="1">
    <location>
        <begin position="1"/>
        <end position="23"/>
    </location>
</feature>
<evidence type="ECO:0000313" key="2">
    <source>
        <dbReference type="EMBL" id="TKW41929.1"/>
    </source>
</evidence>
<protein>
    <submittedName>
        <fullName evidence="2">Uncharacterized protein</fullName>
    </submittedName>
</protein>
<dbReference type="AlphaFoldDB" id="A0A4U6WK95"/>
<dbReference type="Proteomes" id="UP000298652">
    <property type="component" value="Chromosome 1"/>
</dbReference>
<reference evidence="2" key="1">
    <citation type="submission" date="2019-03" db="EMBL/GenBank/DDBJ databases">
        <title>WGS assembly of Setaria viridis.</title>
        <authorList>
            <person name="Huang P."/>
            <person name="Jenkins J."/>
            <person name="Grimwood J."/>
            <person name="Barry K."/>
            <person name="Healey A."/>
            <person name="Mamidi S."/>
            <person name="Sreedasyam A."/>
            <person name="Shu S."/>
            <person name="Feldman M."/>
            <person name="Wu J."/>
            <person name="Yu Y."/>
            <person name="Chen C."/>
            <person name="Johnson J."/>
            <person name="Rokhsar D."/>
            <person name="Baxter I."/>
            <person name="Schmutz J."/>
            <person name="Brutnell T."/>
            <person name="Kellogg E."/>
        </authorList>
    </citation>
    <scope>NUCLEOTIDE SEQUENCE [LARGE SCALE GENOMIC DNA]</scope>
</reference>
<organism evidence="2 3">
    <name type="scientific">Setaria viridis</name>
    <name type="common">Green bristlegrass</name>
    <name type="synonym">Setaria italica subsp. viridis</name>
    <dbReference type="NCBI Taxonomy" id="4556"/>
    <lineage>
        <taxon>Eukaryota</taxon>
        <taxon>Viridiplantae</taxon>
        <taxon>Streptophyta</taxon>
        <taxon>Embryophyta</taxon>
        <taxon>Tracheophyta</taxon>
        <taxon>Spermatophyta</taxon>
        <taxon>Magnoliopsida</taxon>
        <taxon>Liliopsida</taxon>
        <taxon>Poales</taxon>
        <taxon>Poaceae</taxon>
        <taxon>PACMAD clade</taxon>
        <taxon>Panicoideae</taxon>
        <taxon>Panicodae</taxon>
        <taxon>Paniceae</taxon>
        <taxon>Cenchrinae</taxon>
        <taxon>Setaria</taxon>
    </lineage>
</organism>
<evidence type="ECO:0000313" key="3">
    <source>
        <dbReference type="Proteomes" id="UP000298652"/>
    </source>
</evidence>
<dbReference type="EMBL" id="CM016552">
    <property type="protein sequence ID" value="TKW41929.1"/>
    <property type="molecule type" value="Genomic_DNA"/>
</dbReference>